<dbReference type="RefSeq" id="WP_027380873.1">
    <property type="nucleotide sequence ID" value="NZ_FTOV01000002.1"/>
</dbReference>
<dbReference type="OrthoDB" id="668965at2"/>
<dbReference type="EMBL" id="FTOV01000002">
    <property type="protein sequence ID" value="SIS72248.1"/>
    <property type="molecule type" value="Genomic_DNA"/>
</dbReference>
<reference evidence="1 2" key="1">
    <citation type="submission" date="2017-01" db="EMBL/GenBank/DDBJ databases">
        <authorList>
            <person name="Mah S.A."/>
            <person name="Swanson W.J."/>
            <person name="Moy G.W."/>
            <person name="Vacquier V.D."/>
        </authorList>
    </citation>
    <scope>NUCLEOTIDE SEQUENCE [LARGE SCALE GENOMIC DNA]</scope>
    <source>
        <strain evidence="1 2">DSM 18014</strain>
    </source>
</reference>
<accession>A0A1N7LEJ1</accession>
<dbReference type="STRING" id="373672.SAMN05421785_102183"/>
<gene>
    <name evidence="1" type="ORF">SAMN05421785_102183</name>
</gene>
<organism evidence="1 2">
    <name type="scientific">Chryseobacterium gambrini</name>
    <dbReference type="NCBI Taxonomy" id="373672"/>
    <lineage>
        <taxon>Bacteria</taxon>
        <taxon>Pseudomonadati</taxon>
        <taxon>Bacteroidota</taxon>
        <taxon>Flavobacteriia</taxon>
        <taxon>Flavobacteriales</taxon>
        <taxon>Weeksellaceae</taxon>
        <taxon>Chryseobacterium group</taxon>
        <taxon>Chryseobacterium</taxon>
    </lineage>
</organism>
<evidence type="ECO:0000313" key="1">
    <source>
        <dbReference type="EMBL" id="SIS72248.1"/>
    </source>
</evidence>
<proteinExistence type="predicted"/>
<sequence>MNELNIYMTFQNILSKSSIIDGNFSIVPGYGADLNFEQAGETIINVVKPKKYPLVALFPPVEVLRDNIIQYKLKFIFCVQTGNGSLGIKDIKSNNTSGHPIIYDWKDMRECAVNFFQVVSDLGKTNPKPFNLTKDGNYIERFSEMGTAKLSGVVLSFDFTILNNTKCENSEYSISDLKDLLSLNNIHPQHKH</sequence>
<name>A0A1N7LEJ1_9FLAO</name>
<dbReference type="Proteomes" id="UP000185781">
    <property type="component" value="Unassembled WGS sequence"/>
</dbReference>
<protein>
    <submittedName>
        <fullName evidence="1">Uncharacterized protein</fullName>
    </submittedName>
</protein>
<dbReference type="AlphaFoldDB" id="A0A1N7LEJ1"/>
<evidence type="ECO:0000313" key="2">
    <source>
        <dbReference type="Proteomes" id="UP000185781"/>
    </source>
</evidence>